<proteinExistence type="predicted"/>
<dbReference type="Proteomes" id="UP000614047">
    <property type="component" value="Unassembled WGS sequence"/>
</dbReference>
<organism evidence="2 3">
    <name type="scientific">Actinomadura viridis</name>
    <dbReference type="NCBI Taxonomy" id="58110"/>
    <lineage>
        <taxon>Bacteria</taxon>
        <taxon>Bacillati</taxon>
        <taxon>Actinomycetota</taxon>
        <taxon>Actinomycetes</taxon>
        <taxon>Streptosporangiales</taxon>
        <taxon>Thermomonosporaceae</taxon>
        <taxon>Actinomadura</taxon>
    </lineage>
</organism>
<evidence type="ECO:0000313" key="3">
    <source>
        <dbReference type="Proteomes" id="UP000614047"/>
    </source>
</evidence>
<dbReference type="RefSeq" id="WP_197012433.1">
    <property type="nucleotide sequence ID" value="NZ_BAABES010000010.1"/>
</dbReference>
<evidence type="ECO:0000256" key="1">
    <source>
        <dbReference type="SAM" id="MobiDB-lite"/>
    </source>
</evidence>
<name>A0A931DKS8_9ACTN</name>
<protein>
    <submittedName>
        <fullName evidence="2">Uncharacterized protein</fullName>
    </submittedName>
</protein>
<dbReference type="AlphaFoldDB" id="A0A931DKS8"/>
<comment type="caution">
    <text evidence="2">The sequence shown here is derived from an EMBL/GenBank/DDBJ whole genome shotgun (WGS) entry which is preliminary data.</text>
</comment>
<dbReference type="EMBL" id="JADOUA010000001">
    <property type="protein sequence ID" value="MBG6089892.1"/>
    <property type="molecule type" value="Genomic_DNA"/>
</dbReference>
<sequence length="231" mass="23997">MELNNSAEGGTNGATVSAANSGGASGNPFDSTVGTPTITFDNTQALGALSYRVVAGASAQQVAWTSASHGTQAETWGRFYLWSSSAPSGVTGIVRWVTGGSQAARLRYESTGVLTLSDAGNAAEIATAAAIPTGQWVRIEWHIQFVASGAVVELRTYNSPDSTTPSENLSTVAAGLGVNCDTVQFGSFNSATWTGWLDGLQVNNTGWPGPITRRTAPLIEPRTAGVRATRW</sequence>
<reference evidence="2" key="1">
    <citation type="submission" date="2020-11" db="EMBL/GenBank/DDBJ databases">
        <title>Sequencing the genomes of 1000 actinobacteria strains.</title>
        <authorList>
            <person name="Klenk H.-P."/>
        </authorList>
    </citation>
    <scope>NUCLEOTIDE SEQUENCE</scope>
    <source>
        <strain evidence="2">DSM 43175</strain>
    </source>
</reference>
<gene>
    <name evidence="2" type="ORF">IW256_004005</name>
</gene>
<keyword evidence="3" id="KW-1185">Reference proteome</keyword>
<evidence type="ECO:0000313" key="2">
    <source>
        <dbReference type="EMBL" id="MBG6089892.1"/>
    </source>
</evidence>
<dbReference type="Gene3D" id="2.60.120.200">
    <property type="match status" value="1"/>
</dbReference>
<accession>A0A931DKS8</accession>
<feature type="region of interest" description="Disordered" evidence="1">
    <location>
        <begin position="1"/>
        <end position="30"/>
    </location>
</feature>